<dbReference type="PANTHER" id="PTHR43976">
    <property type="entry name" value="SHORT CHAIN DEHYDROGENASE"/>
    <property type="match status" value="1"/>
</dbReference>
<proteinExistence type="inferred from homology"/>
<dbReference type="Gene3D" id="3.40.50.720">
    <property type="entry name" value="NAD(P)-binding Rossmann-like Domain"/>
    <property type="match status" value="1"/>
</dbReference>
<dbReference type="NCBIfam" id="NF004824">
    <property type="entry name" value="PRK06180.1"/>
    <property type="match status" value="1"/>
</dbReference>
<dbReference type="InterPro" id="IPR036291">
    <property type="entry name" value="NAD(P)-bd_dom_sf"/>
</dbReference>
<keyword evidence="6" id="KW-1185">Reference proteome</keyword>
<comment type="similarity">
    <text evidence="1 3">Belongs to the short-chain dehydrogenases/reductases (SDR) family.</text>
</comment>
<evidence type="ECO:0000256" key="3">
    <source>
        <dbReference type="RuleBase" id="RU000363"/>
    </source>
</evidence>
<dbReference type="EMBL" id="BONX01000012">
    <property type="protein sequence ID" value="GIG95817.1"/>
    <property type="molecule type" value="Genomic_DNA"/>
</dbReference>
<protein>
    <submittedName>
        <fullName evidence="5">Short-chain dehydrogenase/reductase</fullName>
    </submittedName>
</protein>
<evidence type="ECO:0000313" key="5">
    <source>
        <dbReference type="EMBL" id="GIG95817.1"/>
    </source>
</evidence>
<accession>A0ABQ4EMF1</accession>
<dbReference type="InterPro" id="IPR020904">
    <property type="entry name" value="Sc_DH/Rdtase_CS"/>
</dbReference>
<evidence type="ECO:0000256" key="2">
    <source>
        <dbReference type="ARBA" id="ARBA00023002"/>
    </source>
</evidence>
<feature type="region of interest" description="Disordered" evidence="4">
    <location>
        <begin position="256"/>
        <end position="282"/>
    </location>
</feature>
<dbReference type="SUPFAM" id="SSF51735">
    <property type="entry name" value="NAD(P)-binding Rossmann-fold domains"/>
    <property type="match status" value="1"/>
</dbReference>
<dbReference type="NCBIfam" id="NF006114">
    <property type="entry name" value="PRK08263.1"/>
    <property type="match status" value="1"/>
</dbReference>
<organism evidence="5 6">
    <name type="scientific">Plantactinospora mayteni</name>
    <dbReference type="NCBI Taxonomy" id="566021"/>
    <lineage>
        <taxon>Bacteria</taxon>
        <taxon>Bacillati</taxon>
        <taxon>Actinomycetota</taxon>
        <taxon>Actinomycetes</taxon>
        <taxon>Micromonosporales</taxon>
        <taxon>Micromonosporaceae</taxon>
        <taxon>Plantactinospora</taxon>
    </lineage>
</organism>
<dbReference type="PANTHER" id="PTHR43976:SF16">
    <property type="entry name" value="SHORT-CHAIN DEHYDROGENASE_REDUCTASE FAMILY PROTEIN"/>
    <property type="match status" value="1"/>
</dbReference>
<evidence type="ECO:0000256" key="1">
    <source>
        <dbReference type="ARBA" id="ARBA00006484"/>
    </source>
</evidence>
<comment type="caution">
    <text evidence="5">The sequence shown here is derived from an EMBL/GenBank/DDBJ whole genome shotgun (WGS) entry which is preliminary data.</text>
</comment>
<dbReference type="RefSeq" id="WP_203857384.1">
    <property type="nucleotide sequence ID" value="NZ_BAAAZQ010000008.1"/>
</dbReference>
<sequence>MARQERVWLITGCSAGFGRHLALAALAAGDRVMATARDVGQLADLVESAPDRVRTARLDVTDQASVDSAVAATLAAFGRIDVLVNNAGHGSVGAVEELTMPELRALLDVMFFGAVAVTKAVLPHLRGQGAGAIVQMSSMGGQVTMPGFGAYCAAKFALEGLSEALAAEVAPFGVRVLIVEPGAFRTEFGGRRMHRSGVIEAYRVSTGMTRAAVDGMDGTQPGDPAKAARAVVEVLDAAEPPLRLALGHDAVESIRASQDRRRADLDGWEKLSRSTDLESSAS</sequence>
<name>A0ABQ4EMF1_9ACTN</name>
<dbReference type="PROSITE" id="PS00061">
    <property type="entry name" value="ADH_SHORT"/>
    <property type="match status" value="1"/>
</dbReference>
<dbReference type="InterPro" id="IPR051911">
    <property type="entry name" value="SDR_oxidoreductase"/>
</dbReference>
<dbReference type="InterPro" id="IPR002347">
    <property type="entry name" value="SDR_fam"/>
</dbReference>
<dbReference type="CDD" id="cd05374">
    <property type="entry name" value="17beta-HSD-like_SDR_c"/>
    <property type="match status" value="1"/>
</dbReference>
<gene>
    <name evidence="5" type="ORF">Pma05_23900</name>
</gene>
<keyword evidence="2" id="KW-0560">Oxidoreductase</keyword>
<dbReference type="PRINTS" id="PR00081">
    <property type="entry name" value="GDHRDH"/>
</dbReference>
<dbReference type="Pfam" id="PF00106">
    <property type="entry name" value="adh_short"/>
    <property type="match status" value="1"/>
</dbReference>
<evidence type="ECO:0000313" key="6">
    <source>
        <dbReference type="Proteomes" id="UP000621500"/>
    </source>
</evidence>
<reference evidence="5 6" key="1">
    <citation type="submission" date="2021-01" db="EMBL/GenBank/DDBJ databases">
        <title>Whole genome shotgun sequence of Plantactinospora mayteni NBRC 109088.</title>
        <authorList>
            <person name="Komaki H."/>
            <person name="Tamura T."/>
        </authorList>
    </citation>
    <scope>NUCLEOTIDE SEQUENCE [LARGE SCALE GENOMIC DNA]</scope>
    <source>
        <strain evidence="5 6">NBRC 109088</strain>
    </source>
</reference>
<dbReference type="PRINTS" id="PR00080">
    <property type="entry name" value="SDRFAMILY"/>
</dbReference>
<feature type="compositionally biased region" description="Basic and acidic residues" evidence="4">
    <location>
        <begin position="256"/>
        <end position="276"/>
    </location>
</feature>
<dbReference type="Proteomes" id="UP000621500">
    <property type="component" value="Unassembled WGS sequence"/>
</dbReference>
<evidence type="ECO:0000256" key="4">
    <source>
        <dbReference type="SAM" id="MobiDB-lite"/>
    </source>
</evidence>